<dbReference type="KEGG" id="hsa:441273"/>
<proteinExistence type="evidence at transcript level"/>
<protein>
    <submittedName>
        <fullName evidence="3">Speedy B2-like 1</fullName>
    </submittedName>
</protein>
<dbReference type="ChiTaRS" id="SPDYE2">
    <property type="organism name" value="human"/>
</dbReference>
<dbReference type="AlphaFoldDB" id="I6XC90"/>
<evidence type="ECO:0000256" key="1">
    <source>
        <dbReference type="ARBA" id="ARBA00010932"/>
    </source>
</evidence>
<dbReference type="EMBL" id="JQ023160">
    <property type="protein sequence ID" value="AFN41358.1"/>
    <property type="molecule type" value="mRNA"/>
</dbReference>
<feature type="compositionally biased region" description="Acidic residues" evidence="2">
    <location>
        <begin position="76"/>
        <end position="89"/>
    </location>
</feature>
<dbReference type="HOGENOM" id="CLU_070353_0_0_1"/>
<reference evidence="3" key="1">
    <citation type="journal article" date="2012" name="Cell. Mol. Life Sci.">
        <title>Evolution of the Cdk-activator Speedy/RINGO in vertebrates.</title>
        <authorList>
            <person name="Chauhan S."/>
            <person name="Zheng X."/>
            <person name="Tan Y.Y."/>
            <person name="Tay B.H."/>
            <person name="Lim S."/>
            <person name="Venkatesh B."/>
            <person name="Kaldis P."/>
        </authorList>
    </citation>
    <scope>NUCLEOTIDE SEQUENCE</scope>
</reference>
<comment type="similarity">
    <text evidence="1">Belongs to the Speedy/Ringo family.</text>
</comment>
<feature type="compositionally biased region" description="Polar residues" evidence="2">
    <location>
        <begin position="16"/>
        <end position="39"/>
    </location>
</feature>
<dbReference type="PANTHER" id="PTHR31156">
    <property type="entry name" value="WBSCR19-LIKE PROTEIN"/>
    <property type="match status" value="1"/>
</dbReference>
<organism evidence="3">
    <name type="scientific">Homo sapiens</name>
    <name type="common">Human</name>
    <dbReference type="NCBI Taxonomy" id="9606"/>
    <lineage>
        <taxon>Eukaryota</taxon>
        <taxon>Metazoa</taxon>
        <taxon>Chordata</taxon>
        <taxon>Craniata</taxon>
        <taxon>Vertebrata</taxon>
        <taxon>Euteleostomi</taxon>
        <taxon>Mammalia</taxon>
        <taxon>Eutheria</taxon>
        <taxon>Euarchontoglires</taxon>
        <taxon>Primates</taxon>
        <taxon>Haplorrhini</taxon>
        <taxon>Catarrhini</taxon>
        <taxon>Hominidae</taxon>
        <taxon>Homo</taxon>
    </lineage>
</organism>
<dbReference type="GO" id="GO:0019901">
    <property type="term" value="F:protein kinase binding"/>
    <property type="evidence" value="ECO:0007669"/>
    <property type="project" value="InterPro"/>
</dbReference>
<feature type="region of interest" description="Disordered" evidence="2">
    <location>
        <begin position="1"/>
        <end position="89"/>
    </location>
</feature>
<dbReference type="InterPro" id="IPR020984">
    <property type="entry name" value="Speedy"/>
</dbReference>
<dbReference type="InterPro" id="IPR057742">
    <property type="entry name" value="Speedy_E"/>
</dbReference>
<gene>
    <name evidence="3" type="primary">SPDYB2-L1</name>
</gene>
<dbReference type="VEuPathDB" id="HostDB:ENSG00000205238"/>
<dbReference type="SMR" id="I6XC90"/>
<dbReference type="RefSeq" id="NP_001026789.2">
    <property type="nucleotide sequence ID" value="NM_001031618.3"/>
</dbReference>
<name>I6XC90_HUMAN</name>
<accession>I6XC90</accession>
<dbReference type="Pfam" id="PF11357">
    <property type="entry name" value="Spy1"/>
    <property type="match status" value="2"/>
</dbReference>
<dbReference type="GeneID" id="441273"/>
<evidence type="ECO:0000313" key="3">
    <source>
        <dbReference type="EMBL" id="AFN41358.1"/>
    </source>
</evidence>
<dbReference type="PhylomeDB" id="I6XC90"/>
<sequence>MDRTETRFRKRGQITGKITTSRQPHPQNEQSPQRSTSGYPLQEVVDDEMLGPSAPGVDPSPPCRSLGWKRKREWSDESEEEPEKELAPEPEETWVVEMLCGLKMKLKQQRVSPILPEHHKDFNSQLAPGVDPSPPHRSFCWKRKMEWWDESEESLEEEPRKVLAPEPEEIWVAEMLCGLKMKLKRRRVSLVLPEHHEAFNRLLEDPVIKRFLAWDKDLRVSDKYLLAMVIAYFSRAGFPSWQYQRIHFFLALYLANDMEEDDEDSKQNIFHFLYRKNRSRIPLLRKPWFQLGHSMNPRARKNRSRIPLLRKRRFQLYRSTNPRARKNRSRIPLLRKRRFQLYRSMNSRARKNRSQIVLFQKRRFHFFCSMSCRAWVSPEELEEIQAYDPEHWVWARDRAHLS</sequence>
<dbReference type="DNASU" id="441273"/>
<dbReference type="OMA" id="TMNPRAR"/>
<dbReference type="Antibodypedia" id="76761">
    <property type="antibodies" value="5 antibodies from 5 providers"/>
</dbReference>
<dbReference type="BioGRID-ORCS" id="441273">
    <property type="hits" value="247 hits in 586 CRISPR screens"/>
</dbReference>
<dbReference type="CTD" id="441273"/>
<evidence type="ECO:0000256" key="2">
    <source>
        <dbReference type="SAM" id="MobiDB-lite"/>
    </source>
</evidence>
<dbReference type="ExpressionAtlas" id="I6XC90">
    <property type="expression patterns" value="baseline and differential"/>
</dbReference>